<name>D4Z284_SPHIU</name>
<dbReference type="Gene3D" id="3.90.1300.10">
    <property type="entry name" value="Amidase signature (AS) domain"/>
    <property type="match status" value="1"/>
</dbReference>
<dbReference type="HOGENOM" id="CLU_009600_0_0_5"/>
<dbReference type="KEGG" id="sjp:SJA_C1-18820"/>
<sequence length="455" mass="47751">MIHDIAAAPLTFSEAQRRFLGKEDTPIAYLDHCIAAIESQEAVVRAWASTRFDGARKDAQESAQRYRAGAPLSLIDGMPIGIKDLISTRDLPTGLGIAGHSPMTGDDSATIQALRAAGAIILGKVTTTELGGGTPSVTTNPFDPARTPGGSSSGSAAAVAAGMIPVALGTQVGGSILRPAAFCGNMALKPTMGAFHRGERLGLSHACIGVHANSFEDLWTASVEIATRSGGDPGYPGLFGALPLPASKPLRRVGVLEGPGWDATDPGAQALFNALLARIETAGVVIIRPGAESRFDAFHDMVADAYRMVGLIVAWENRPLLANLMARIPDKLSGPTLAQYEYGSKLSVVDYRDALEKRNLFRQKHAELADVCDAVISLAAPGIAPLIDDPDRAPGQMATGNPIYNIVPSLLGAPALSLPMLSMQGMPLGVQVIGQWHADQSLIAQGRWLMDTFVP</sequence>
<evidence type="ECO:0000313" key="3">
    <source>
        <dbReference type="EMBL" id="BAI96716.1"/>
    </source>
</evidence>
<feature type="compositionally biased region" description="Polar residues" evidence="1">
    <location>
        <begin position="132"/>
        <end position="141"/>
    </location>
</feature>
<dbReference type="STRING" id="452662.SJA_C1-18820"/>
<protein>
    <submittedName>
        <fullName evidence="3">Putative amidase</fullName>
    </submittedName>
</protein>
<dbReference type="SUPFAM" id="SSF75304">
    <property type="entry name" value="Amidase signature (AS) enzymes"/>
    <property type="match status" value="1"/>
</dbReference>
<evidence type="ECO:0000313" key="4">
    <source>
        <dbReference type="Proteomes" id="UP000007753"/>
    </source>
</evidence>
<accession>D4Z284</accession>
<dbReference type="EMBL" id="AP010803">
    <property type="protein sequence ID" value="BAI96716.1"/>
    <property type="molecule type" value="Genomic_DNA"/>
</dbReference>
<dbReference type="AlphaFoldDB" id="D4Z284"/>
<reference evidence="3 4" key="1">
    <citation type="journal article" date="2010" name="J. Bacteriol.">
        <title>Complete genome sequence of the representative gamma-hexachlorocyclohexane-degrading bacterium Sphingobium japonicum UT26.</title>
        <authorList>
            <person name="Nagata Y."/>
            <person name="Ohtsubo Y."/>
            <person name="Endo R."/>
            <person name="Ichikawa N."/>
            <person name="Ankai A."/>
            <person name="Oguchi A."/>
            <person name="Fukui S."/>
            <person name="Fujita N."/>
            <person name="Tsuda M."/>
        </authorList>
    </citation>
    <scope>NUCLEOTIDE SEQUENCE [LARGE SCALE GENOMIC DNA]</scope>
    <source>
        <strain evidence="4">DSM 16413 / CCM 7287 / MTCC 6362 / UT26 / NBRC 101211 / UT26S</strain>
    </source>
</reference>
<feature type="region of interest" description="Disordered" evidence="1">
    <location>
        <begin position="132"/>
        <end position="153"/>
    </location>
</feature>
<proteinExistence type="predicted"/>
<dbReference type="PANTHER" id="PTHR11895:SF151">
    <property type="entry name" value="GLUTAMYL-TRNA(GLN) AMIDOTRANSFERASE SUBUNIT A"/>
    <property type="match status" value="1"/>
</dbReference>
<feature type="domain" description="Amidase" evidence="2">
    <location>
        <begin position="31"/>
        <end position="442"/>
    </location>
</feature>
<dbReference type="GO" id="GO:0003824">
    <property type="term" value="F:catalytic activity"/>
    <property type="evidence" value="ECO:0007669"/>
    <property type="project" value="InterPro"/>
</dbReference>
<dbReference type="GeneID" id="29275857"/>
<evidence type="ECO:0000256" key="1">
    <source>
        <dbReference type="SAM" id="MobiDB-lite"/>
    </source>
</evidence>
<evidence type="ECO:0000259" key="2">
    <source>
        <dbReference type="Pfam" id="PF01425"/>
    </source>
</evidence>
<dbReference type="RefSeq" id="WP_013040189.1">
    <property type="nucleotide sequence ID" value="NC_014006.1"/>
</dbReference>
<keyword evidence="4" id="KW-1185">Reference proteome</keyword>
<dbReference type="PANTHER" id="PTHR11895">
    <property type="entry name" value="TRANSAMIDASE"/>
    <property type="match status" value="1"/>
</dbReference>
<dbReference type="InterPro" id="IPR000120">
    <property type="entry name" value="Amidase"/>
</dbReference>
<dbReference type="Pfam" id="PF01425">
    <property type="entry name" value="Amidase"/>
    <property type="match status" value="1"/>
</dbReference>
<gene>
    <name evidence="3" type="ordered locus">SJA_C1-18820</name>
</gene>
<dbReference type="eggNOG" id="COG0154">
    <property type="taxonomic scope" value="Bacteria"/>
</dbReference>
<dbReference type="InterPro" id="IPR023631">
    <property type="entry name" value="Amidase_dom"/>
</dbReference>
<organism evidence="3 4">
    <name type="scientific">Sphingobium indicum (strain DSM 16413 / CCM 7287 / MTCC 6362 / UT26 / NBRC 101211 / UT26S)</name>
    <name type="common">Sphingobium japonicum</name>
    <dbReference type="NCBI Taxonomy" id="452662"/>
    <lineage>
        <taxon>Bacteria</taxon>
        <taxon>Pseudomonadati</taxon>
        <taxon>Pseudomonadota</taxon>
        <taxon>Alphaproteobacteria</taxon>
        <taxon>Sphingomonadales</taxon>
        <taxon>Sphingomonadaceae</taxon>
        <taxon>Sphingobium</taxon>
    </lineage>
</organism>
<dbReference type="Proteomes" id="UP000007753">
    <property type="component" value="Chromosome 1"/>
</dbReference>
<dbReference type="InterPro" id="IPR036928">
    <property type="entry name" value="AS_sf"/>
</dbReference>